<feature type="region of interest" description="Disordered" evidence="2">
    <location>
        <begin position="295"/>
        <end position="341"/>
    </location>
</feature>
<evidence type="ECO:0000256" key="1">
    <source>
        <dbReference type="SAM" id="Coils"/>
    </source>
</evidence>
<organism evidence="3 4">
    <name type="scientific">Thomasclavelia cocleata</name>
    <dbReference type="NCBI Taxonomy" id="69824"/>
    <lineage>
        <taxon>Bacteria</taxon>
        <taxon>Bacillati</taxon>
        <taxon>Bacillota</taxon>
        <taxon>Erysipelotrichia</taxon>
        <taxon>Erysipelotrichales</taxon>
        <taxon>Coprobacillaceae</taxon>
        <taxon>Thomasclavelia</taxon>
    </lineage>
</organism>
<feature type="coiled-coil region" evidence="1">
    <location>
        <begin position="190"/>
        <end position="291"/>
    </location>
</feature>
<accession>A0A829Z7V2</accession>
<dbReference type="Proteomes" id="UP000490821">
    <property type="component" value="Unassembled WGS sequence"/>
</dbReference>
<name>A0A829Z7V2_9FIRM</name>
<evidence type="ECO:0000256" key="2">
    <source>
        <dbReference type="SAM" id="MobiDB-lite"/>
    </source>
</evidence>
<dbReference type="EMBL" id="BLMI01000016">
    <property type="protein sequence ID" value="GFI40009.1"/>
    <property type="molecule type" value="Genomic_DNA"/>
</dbReference>
<reference evidence="3 4" key="1">
    <citation type="journal article" date="2020" name="Microbiome">
        <title>Single-cell genomics of uncultured bacteria reveals dietary fiber responders in the mouse gut microbiota.</title>
        <authorList>
            <person name="Chijiiwa R."/>
            <person name="Hosokawa M."/>
            <person name="Kogawa M."/>
            <person name="Nishikawa Y."/>
            <person name="Ide K."/>
            <person name="Sakanashi C."/>
            <person name="Takahashi K."/>
            <person name="Takeyama H."/>
        </authorList>
    </citation>
    <scope>NUCLEOTIDE SEQUENCE [LARGE SCALE GENOMIC DNA]</scope>
    <source>
        <strain evidence="3">IMSAGC_017</strain>
    </source>
</reference>
<dbReference type="AlphaFoldDB" id="A0A829Z7V2"/>
<evidence type="ECO:0000313" key="3">
    <source>
        <dbReference type="EMBL" id="GFI40009.1"/>
    </source>
</evidence>
<evidence type="ECO:0008006" key="5">
    <source>
        <dbReference type="Google" id="ProtNLM"/>
    </source>
</evidence>
<dbReference type="RefSeq" id="WP_228762274.1">
    <property type="nucleotide sequence ID" value="NZ_BLMI01000016.1"/>
</dbReference>
<feature type="compositionally biased region" description="Basic and acidic residues" evidence="2">
    <location>
        <begin position="315"/>
        <end position="324"/>
    </location>
</feature>
<proteinExistence type="predicted"/>
<protein>
    <recommendedName>
        <fullName evidence="5">MobA/MobL family protein</fullName>
    </recommendedName>
</protein>
<keyword evidence="1" id="KW-0175">Coiled coil</keyword>
<gene>
    <name evidence="3" type="ORF">IMSAGC017_00040</name>
</gene>
<sequence length="341" mass="39984">MFYDETSKRVRTKKEITGEDGQIRKGCTVIKKGEIYESHLFTVKDDKFKSEPFLRKVKEIYTDLINRHISDPEQQLKVFDKNSVYLPTKKIGKNNPKAAEIEADNTARQEWNRTADMALISGISEAKILEIKQTEIHEKASQSIKSKGWLPNLFRGIVTKAKDFLQNLIREKDMPPKPTLDIDMAEFRHMRNLMIKVQNKAVKIKNLQDKVLPQLKQQLADTKGLFKGKERKALEVKIKETEAEIADRLDKIPDTLKEDGYPDVQVFMRTFREMESVVEQYNRDLAEWEYQVSRKPTATAKEQHRPPEKQSVLKHLREIQERNKQQPPQRQRKKSIDRDSR</sequence>
<comment type="caution">
    <text evidence="3">The sequence shown here is derived from an EMBL/GenBank/DDBJ whole genome shotgun (WGS) entry which is preliminary data.</text>
</comment>
<evidence type="ECO:0000313" key="4">
    <source>
        <dbReference type="Proteomes" id="UP000490821"/>
    </source>
</evidence>